<dbReference type="RefSeq" id="WP_071226594.1">
    <property type="nucleotide sequence ID" value="NZ_CP033137.1"/>
</dbReference>
<evidence type="ECO:0000313" key="2">
    <source>
        <dbReference type="EMBL" id="QGH46832.1"/>
    </source>
</evidence>
<protein>
    <recommendedName>
        <fullName evidence="5">GIY-YIG domain-containing protein</fullName>
    </recommendedName>
</protein>
<keyword evidence="3" id="KW-1185">Reference proteome</keyword>
<dbReference type="Proteomes" id="UP000272136">
    <property type="component" value="Chromosome 1"/>
</dbReference>
<gene>
    <name evidence="2" type="ORF">APZ19_06815</name>
    <name evidence="1" type="ORF">D0812_07020</name>
</gene>
<dbReference type="EMBL" id="CP045859">
    <property type="protein sequence ID" value="QGH46832.1"/>
    <property type="molecule type" value="Genomic_DNA"/>
</dbReference>
<reference evidence="1 3" key="2">
    <citation type="submission" date="2018-10" db="EMBL/GenBank/DDBJ databases">
        <title>Whole Genome of Vibrio owensii strain 170502, isolated from Acute Hepatopancreatic Necrosis Disease (AHPND) shrimp.</title>
        <authorList>
            <person name="Yan M."/>
            <person name="Wang X."/>
            <person name="Wang Y."/>
        </authorList>
    </citation>
    <scope>NUCLEOTIDE SEQUENCE [LARGE SCALE GENOMIC DNA]</scope>
    <source>
        <strain evidence="1 3">1700302</strain>
    </source>
</reference>
<name>A0AAP9GB57_9VIBR</name>
<accession>A0AAP9GB57</accession>
<evidence type="ECO:0000313" key="3">
    <source>
        <dbReference type="Proteomes" id="UP000272136"/>
    </source>
</evidence>
<dbReference type="Proteomes" id="UP000390336">
    <property type="component" value="Chromosome 1"/>
</dbReference>
<dbReference type="AlphaFoldDB" id="A0AAP9GB57"/>
<evidence type="ECO:0000313" key="1">
    <source>
        <dbReference type="EMBL" id="AYO14181.1"/>
    </source>
</evidence>
<evidence type="ECO:0000313" key="4">
    <source>
        <dbReference type="Proteomes" id="UP000390336"/>
    </source>
</evidence>
<evidence type="ECO:0008006" key="5">
    <source>
        <dbReference type="Google" id="ProtNLM"/>
    </source>
</evidence>
<dbReference type="EMBL" id="CP033137">
    <property type="protein sequence ID" value="AYO14181.1"/>
    <property type="molecule type" value="Genomic_DNA"/>
</dbReference>
<organism evidence="2 4">
    <name type="scientific">Vibrio owensii</name>
    <dbReference type="NCBI Taxonomy" id="696485"/>
    <lineage>
        <taxon>Bacteria</taxon>
        <taxon>Pseudomonadati</taxon>
        <taxon>Pseudomonadota</taxon>
        <taxon>Gammaproteobacteria</taxon>
        <taxon>Vibrionales</taxon>
        <taxon>Vibrionaceae</taxon>
        <taxon>Vibrio</taxon>
    </lineage>
</organism>
<proteinExistence type="predicted"/>
<reference evidence="2 4" key="1">
    <citation type="journal article" date="2015" name="Genome Announc.">
        <title>Draft Genome Sequence of Vibrio owensii Strain SH-14, Which Causes Shrimp Acute Hepatopancreatic Necrosis Disease.</title>
        <authorList>
            <person name="Liu L."/>
            <person name="Xiao J."/>
            <person name="Xia X."/>
            <person name="Pan Y."/>
            <person name="Yan S."/>
            <person name="Wang Y."/>
        </authorList>
    </citation>
    <scope>NUCLEOTIDE SEQUENCE [LARGE SCALE GENOMIC DNA]</scope>
    <source>
        <strain evidence="2 4">SH14</strain>
    </source>
</reference>
<sequence length="122" mass="13886">MEFTLKCENMNPFRGLIYEWKVTNGTDEIIGVYVGKASNGISRPLKDYKRNVAKIIAKKPYRKSNPDGFRKVHLALHTAVVNKHSIELTILENVTEGQCINLLEQQYISKAREKHGKLCLNG</sequence>
<reference evidence="2" key="3">
    <citation type="submission" date="2019-11" db="EMBL/GenBank/DDBJ databases">
        <title>Complete genome sequence of Vibrio owensii SH-14 isolated from shrimp with acute hepatopancreatic necrosis diease.</title>
        <authorList>
            <person name="Liang X."/>
            <person name="Wang Y."/>
        </authorList>
    </citation>
    <scope>NUCLEOTIDE SEQUENCE</scope>
    <source>
        <strain evidence="2">SH14</strain>
    </source>
</reference>